<reference evidence="2" key="1">
    <citation type="journal article" date="2021" name="PeerJ">
        <title>Extensive microbial diversity within the chicken gut microbiome revealed by metagenomics and culture.</title>
        <authorList>
            <person name="Gilroy R."/>
            <person name="Ravi A."/>
            <person name="Getino M."/>
            <person name="Pursley I."/>
            <person name="Horton D.L."/>
            <person name="Alikhan N.F."/>
            <person name="Baker D."/>
            <person name="Gharbi K."/>
            <person name="Hall N."/>
            <person name="Watson M."/>
            <person name="Adriaenssens E.M."/>
            <person name="Foster-Nyarko E."/>
            <person name="Jarju S."/>
            <person name="Secka A."/>
            <person name="Antonio M."/>
            <person name="Oren A."/>
            <person name="Chaudhuri R.R."/>
            <person name="La Ragione R."/>
            <person name="Hildebrand F."/>
            <person name="Pallen M.J."/>
        </authorList>
    </citation>
    <scope>NUCLEOTIDE SEQUENCE</scope>
    <source>
        <strain evidence="2">CHK178-16964</strain>
    </source>
</reference>
<evidence type="ECO:0000256" key="1">
    <source>
        <dbReference type="SAM" id="Phobius"/>
    </source>
</evidence>
<evidence type="ECO:0000313" key="2">
    <source>
        <dbReference type="EMBL" id="HJA71212.1"/>
    </source>
</evidence>
<name>A0A9D2KMC7_9FIRM</name>
<dbReference type="Proteomes" id="UP000823900">
    <property type="component" value="Unassembled WGS sequence"/>
</dbReference>
<keyword evidence="1" id="KW-0812">Transmembrane</keyword>
<dbReference type="AlphaFoldDB" id="A0A9D2KMC7"/>
<accession>A0A9D2KMC7</accession>
<dbReference type="InterPro" id="IPR027981">
    <property type="entry name" value="DUF4446"/>
</dbReference>
<dbReference type="EMBL" id="DWZA01000057">
    <property type="protein sequence ID" value="HJA71212.1"/>
    <property type="molecule type" value="Genomic_DNA"/>
</dbReference>
<protein>
    <submittedName>
        <fullName evidence="2">DUF4446 family protein</fullName>
    </submittedName>
</protein>
<gene>
    <name evidence="2" type="ORF">IAA07_06465</name>
</gene>
<comment type="caution">
    <text evidence="2">The sequence shown here is derived from an EMBL/GenBank/DDBJ whole genome shotgun (WGS) entry which is preliminary data.</text>
</comment>
<keyword evidence="1" id="KW-1133">Transmembrane helix</keyword>
<keyword evidence="1" id="KW-0472">Membrane</keyword>
<reference evidence="2" key="2">
    <citation type="submission" date="2021-04" db="EMBL/GenBank/DDBJ databases">
        <authorList>
            <person name="Gilroy R."/>
        </authorList>
    </citation>
    <scope>NUCLEOTIDE SEQUENCE</scope>
    <source>
        <strain evidence="2">CHK178-16964</strain>
    </source>
</reference>
<feature type="transmembrane region" description="Helical" evidence="1">
    <location>
        <begin position="14"/>
        <end position="36"/>
    </location>
</feature>
<evidence type="ECO:0000313" key="3">
    <source>
        <dbReference type="Proteomes" id="UP000823900"/>
    </source>
</evidence>
<sequence>MENSIMNSWGIDPAYIIIGLSALVLILMIIVIVCIINMRRLYRRYDYFMRGKDAESMEDIILEQIDEIKRLRAEDRANKDSIRTLNRNQRASFQKFGVVRYNAFKGMGGTLSFAFALLDYTNTGFVLNSVHSREGCYLYIKPVDRGQTDTLLGSEEKEALEQALGYVEPKNN</sequence>
<proteinExistence type="predicted"/>
<dbReference type="Pfam" id="PF14584">
    <property type="entry name" value="DUF4446"/>
    <property type="match status" value="1"/>
</dbReference>
<organism evidence="2 3">
    <name type="scientific">Candidatus Lachnoclostridium stercoravium</name>
    <dbReference type="NCBI Taxonomy" id="2838633"/>
    <lineage>
        <taxon>Bacteria</taxon>
        <taxon>Bacillati</taxon>
        <taxon>Bacillota</taxon>
        <taxon>Clostridia</taxon>
        <taxon>Lachnospirales</taxon>
        <taxon>Lachnospiraceae</taxon>
    </lineage>
</organism>